<evidence type="ECO:0000313" key="3">
    <source>
        <dbReference type="EMBL" id="RHD96900.1"/>
    </source>
</evidence>
<dbReference type="EMBL" id="QSAE01000025">
    <property type="protein sequence ID" value="RGW39590.1"/>
    <property type="molecule type" value="Genomic_DNA"/>
</dbReference>
<dbReference type="GO" id="GO:0004519">
    <property type="term" value="F:endonuclease activity"/>
    <property type="evidence" value="ECO:0007669"/>
    <property type="project" value="UniProtKB-KW"/>
</dbReference>
<evidence type="ECO:0000313" key="5">
    <source>
        <dbReference type="Proteomes" id="UP000286581"/>
    </source>
</evidence>
<comment type="caution">
    <text evidence="3">The sequence shown here is derived from an EMBL/GenBank/DDBJ whole genome shotgun (WGS) entry which is preliminary data.</text>
</comment>
<accession>A0A414I0F2</accession>
<dbReference type="AlphaFoldDB" id="A0A414I0F2"/>
<evidence type="ECO:0000313" key="4">
    <source>
        <dbReference type="Proteomes" id="UP000284835"/>
    </source>
</evidence>
<dbReference type="Proteomes" id="UP000284835">
    <property type="component" value="Unassembled WGS sequence"/>
</dbReference>
<dbReference type="RefSeq" id="WP_118083523.1">
    <property type="nucleotide sequence ID" value="NZ_JADNCL010000005.1"/>
</dbReference>
<dbReference type="CDD" id="cd00085">
    <property type="entry name" value="HNHc"/>
    <property type="match status" value="1"/>
</dbReference>
<organism evidence="3 4">
    <name type="scientific">Agathobacter rectalis</name>
    <dbReference type="NCBI Taxonomy" id="39491"/>
    <lineage>
        <taxon>Bacteria</taxon>
        <taxon>Bacillati</taxon>
        <taxon>Bacillota</taxon>
        <taxon>Clostridia</taxon>
        <taxon>Lachnospirales</taxon>
        <taxon>Lachnospiraceae</taxon>
        <taxon>Agathobacter</taxon>
    </lineage>
</organism>
<reference evidence="4 5" key="1">
    <citation type="submission" date="2018-08" db="EMBL/GenBank/DDBJ databases">
        <title>A genome reference for cultivated species of the human gut microbiota.</title>
        <authorList>
            <person name="Zou Y."/>
            <person name="Xue W."/>
            <person name="Luo G."/>
        </authorList>
    </citation>
    <scope>NUCLEOTIDE SEQUENCE [LARGE SCALE GENOMIC DNA]</scope>
    <source>
        <strain evidence="2 5">AF12-8</strain>
        <strain evidence="3 4">AM30-13AC</strain>
    </source>
</reference>
<dbReference type="Gene3D" id="1.10.30.50">
    <property type="match status" value="1"/>
</dbReference>
<dbReference type="InterPro" id="IPR003615">
    <property type="entry name" value="HNH_nuc"/>
</dbReference>
<sequence>MSGQSKEYREYMKSDSWERKKRERLKIDGYKCTACGYSAKPNVLMVHHLTYARLGNEDEWKDLVTLCPICHRKIHNMLRRRQAPE</sequence>
<dbReference type="Pfam" id="PF01844">
    <property type="entry name" value="HNH"/>
    <property type="match status" value="1"/>
</dbReference>
<name>A0A414I0F2_9FIRM</name>
<evidence type="ECO:0000313" key="2">
    <source>
        <dbReference type="EMBL" id="RGW39590.1"/>
    </source>
</evidence>
<protein>
    <submittedName>
        <fullName evidence="3">HNH endonuclease</fullName>
    </submittedName>
</protein>
<gene>
    <name evidence="3" type="ORF">DW775_03210</name>
    <name evidence="2" type="ORF">DWV78_08910</name>
</gene>
<evidence type="ECO:0000259" key="1">
    <source>
        <dbReference type="SMART" id="SM00507"/>
    </source>
</evidence>
<dbReference type="Proteomes" id="UP000286581">
    <property type="component" value="Unassembled WGS sequence"/>
</dbReference>
<keyword evidence="3" id="KW-0540">Nuclease</keyword>
<keyword evidence="3" id="KW-0255">Endonuclease</keyword>
<dbReference type="GO" id="GO:0008270">
    <property type="term" value="F:zinc ion binding"/>
    <property type="evidence" value="ECO:0007669"/>
    <property type="project" value="InterPro"/>
</dbReference>
<dbReference type="EMBL" id="QSJS01000003">
    <property type="protein sequence ID" value="RHD96900.1"/>
    <property type="molecule type" value="Genomic_DNA"/>
</dbReference>
<dbReference type="InterPro" id="IPR002711">
    <property type="entry name" value="HNH"/>
</dbReference>
<keyword evidence="3" id="KW-0378">Hydrolase</keyword>
<dbReference type="GO" id="GO:0003676">
    <property type="term" value="F:nucleic acid binding"/>
    <property type="evidence" value="ECO:0007669"/>
    <property type="project" value="InterPro"/>
</dbReference>
<proteinExistence type="predicted"/>
<feature type="domain" description="HNH nuclease" evidence="1">
    <location>
        <begin position="19"/>
        <end position="72"/>
    </location>
</feature>
<dbReference type="SMART" id="SM00507">
    <property type="entry name" value="HNHc"/>
    <property type="match status" value="1"/>
</dbReference>